<evidence type="ECO:0000256" key="14">
    <source>
        <dbReference type="HAMAP-Rule" id="MF_00052"/>
    </source>
</evidence>
<dbReference type="HAMAP" id="MF_00052_B">
    <property type="entry name" value="RNase_HII_B"/>
    <property type="match status" value="1"/>
</dbReference>
<keyword evidence="13 14" id="KW-0464">Manganese</keyword>
<evidence type="ECO:0000256" key="13">
    <source>
        <dbReference type="ARBA" id="ARBA00023211"/>
    </source>
</evidence>
<dbReference type="GO" id="GO:0030145">
    <property type="term" value="F:manganese ion binding"/>
    <property type="evidence" value="ECO:0007669"/>
    <property type="project" value="UniProtKB-UniRule"/>
</dbReference>
<dbReference type="PANTHER" id="PTHR10954:SF18">
    <property type="entry name" value="RIBONUCLEASE HII"/>
    <property type="match status" value="1"/>
</dbReference>
<evidence type="ECO:0000256" key="7">
    <source>
        <dbReference type="ARBA" id="ARBA00019179"/>
    </source>
</evidence>
<dbReference type="GO" id="GO:0005737">
    <property type="term" value="C:cytoplasm"/>
    <property type="evidence" value="ECO:0007669"/>
    <property type="project" value="UniProtKB-SubCell"/>
</dbReference>
<evidence type="ECO:0000256" key="11">
    <source>
        <dbReference type="ARBA" id="ARBA00022759"/>
    </source>
</evidence>
<dbReference type="AlphaFoldDB" id="A0A2W5FKJ5"/>
<dbReference type="GO" id="GO:0003723">
    <property type="term" value="F:RNA binding"/>
    <property type="evidence" value="ECO:0007669"/>
    <property type="project" value="UniProtKB-UniRule"/>
</dbReference>
<keyword evidence="10 14" id="KW-0479">Metal-binding</keyword>
<dbReference type="CDD" id="cd07182">
    <property type="entry name" value="RNase_HII_bacteria_HII_like"/>
    <property type="match status" value="1"/>
</dbReference>
<evidence type="ECO:0000256" key="8">
    <source>
        <dbReference type="ARBA" id="ARBA00022490"/>
    </source>
</evidence>
<evidence type="ECO:0000256" key="1">
    <source>
        <dbReference type="ARBA" id="ARBA00000077"/>
    </source>
</evidence>
<dbReference type="InterPro" id="IPR022898">
    <property type="entry name" value="RNase_HII"/>
</dbReference>
<evidence type="ECO:0000256" key="12">
    <source>
        <dbReference type="ARBA" id="ARBA00022801"/>
    </source>
</evidence>
<evidence type="ECO:0000259" key="17">
    <source>
        <dbReference type="PROSITE" id="PS51975"/>
    </source>
</evidence>
<evidence type="ECO:0000256" key="3">
    <source>
        <dbReference type="ARBA" id="ARBA00004065"/>
    </source>
</evidence>
<evidence type="ECO:0000256" key="9">
    <source>
        <dbReference type="ARBA" id="ARBA00022722"/>
    </source>
</evidence>
<evidence type="ECO:0000256" key="5">
    <source>
        <dbReference type="ARBA" id="ARBA00007383"/>
    </source>
</evidence>
<comment type="caution">
    <text evidence="18">The sequence shown here is derived from an EMBL/GenBank/DDBJ whole genome shotgun (WGS) entry which is preliminary data.</text>
</comment>
<name>A0A2W5FKJ5_9BACT</name>
<feature type="binding site" evidence="14 15">
    <location>
        <position position="30"/>
    </location>
    <ligand>
        <name>a divalent metal cation</name>
        <dbReference type="ChEBI" id="CHEBI:60240"/>
    </ligand>
</feature>
<dbReference type="Proteomes" id="UP000249739">
    <property type="component" value="Unassembled WGS sequence"/>
</dbReference>
<comment type="subcellular location">
    <subcellularLocation>
        <location evidence="4 14">Cytoplasm</location>
    </subcellularLocation>
</comment>
<comment type="cofactor">
    <cofactor evidence="14 15">
        <name>Mn(2+)</name>
        <dbReference type="ChEBI" id="CHEBI:29035"/>
    </cofactor>
    <cofactor evidence="14 15">
        <name>Mg(2+)</name>
        <dbReference type="ChEBI" id="CHEBI:18420"/>
    </cofactor>
    <text evidence="14 15">Manganese or magnesium. Binds 1 divalent metal ion per monomer in the absence of substrate. May bind a second metal ion after substrate binding.</text>
</comment>
<keyword evidence="12 14" id="KW-0378">Hydrolase</keyword>
<dbReference type="EMBL" id="QFOT01000055">
    <property type="protein sequence ID" value="PZP55688.1"/>
    <property type="molecule type" value="Genomic_DNA"/>
</dbReference>
<evidence type="ECO:0000256" key="2">
    <source>
        <dbReference type="ARBA" id="ARBA00001946"/>
    </source>
</evidence>
<evidence type="ECO:0000256" key="10">
    <source>
        <dbReference type="ARBA" id="ARBA00022723"/>
    </source>
</evidence>
<evidence type="ECO:0000256" key="6">
    <source>
        <dbReference type="ARBA" id="ARBA00012180"/>
    </source>
</evidence>
<gene>
    <name evidence="14" type="primary">rnhB</name>
    <name evidence="18" type="ORF">DI586_06095</name>
</gene>
<feature type="binding site" evidence="14 15">
    <location>
        <position position="128"/>
    </location>
    <ligand>
        <name>a divalent metal cation</name>
        <dbReference type="ChEBI" id="CHEBI:60240"/>
    </ligand>
</feature>
<organism evidence="18 19">
    <name type="scientific">Micavibrio aeruginosavorus</name>
    <dbReference type="NCBI Taxonomy" id="349221"/>
    <lineage>
        <taxon>Bacteria</taxon>
        <taxon>Pseudomonadati</taxon>
        <taxon>Bdellovibrionota</taxon>
        <taxon>Bdellovibrionia</taxon>
        <taxon>Bdellovibrionales</taxon>
        <taxon>Pseudobdellovibrionaceae</taxon>
        <taxon>Micavibrio</taxon>
    </lineage>
</organism>
<comment type="similarity">
    <text evidence="5 14 16">Belongs to the RNase HII family.</text>
</comment>
<dbReference type="Gene3D" id="3.30.420.10">
    <property type="entry name" value="Ribonuclease H-like superfamily/Ribonuclease H"/>
    <property type="match status" value="1"/>
</dbReference>
<protein>
    <recommendedName>
        <fullName evidence="7 14">Ribonuclease HII</fullName>
        <shortName evidence="14">RNase HII</shortName>
        <ecNumber evidence="6 14">3.1.26.4</ecNumber>
    </recommendedName>
</protein>
<dbReference type="GO" id="GO:0004523">
    <property type="term" value="F:RNA-DNA hybrid ribonuclease activity"/>
    <property type="evidence" value="ECO:0007669"/>
    <property type="project" value="UniProtKB-UniRule"/>
</dbReference>
<accession>A0A2W5FKJ5</accession>
<dbReference type="GO" id="GO:0006298">
    <property type="term" value="P:mismatch repair"/>
    <property type="evidence" value="ECO:0007669"/>
    <property type="project" value="TreeGrafter"/>
</dbReference>
<keyword evidence="11 14" id="KW-0255">Endonuclease</keyword>
<feature type="domain" description="RNase H type-2" evidence="17">
    <location>
        <begin position="23"/>
        <end position="217"/>
    </location>
</feature>
<dbReference type="SUPFAM" id="SSF53098">
    <property type="entry name" value="Ribonuclease H-like"/>
    <property type="match status" value="1"/>
</dbReference>
<comment type="function">
    <text evidence="3 14 16">Endonuclease that specifically degrades the RNA of RNA-DNA hybrids.</text>
</comment>
<comment type="cofactor">
    <cofactor evidence="2">
        <name>Mg(2+)</name>
        <dbReference type="ChEBI" id="CHEBI:18420"/>
    </cofactor>
</comment>
<dbReference type="PROSITE" id="PS51975">
    <property type="entry name" value="RNASE_H_2"/>
    <property type="match status" value="1"/>
</dbReference>
<reference evidence="18 19" key="1">
    <citation type="submission" date="2017-08" db="EMBL/GenBank/DDBJ databases">
        <title>Infants hospitalized years apart are colonized by the same room-sourced microbial strains.</title>
        <authorList>
            <person name="Brooks B."/>
            <person name="Olm M.R."/>
            <person name="Firek B.A."/>
            <person name="Baker R."/>
            <person name="Thomas B.C."/>
            <person name="Morowitz M.J."/>
            <person name="Banfield J.F."/>
        </authorList>
    </citation>
    <scope>NUCLEOTIDE SEQUENCE [LARGE SCALE GENOMIC DNA]</scope>
    <source>
        <strain evidence="18">S2_006_000_R2_64</strain>
    </source>
</reference>
<dbReference type="Pfam" id="PF01351">
    <property type="entry name" value="RNase_HII"/>
    <property type="match status" value="1"/>
</dbReference>
<keyword evidence="9 14" id="KW-0540">Nuclease</keyword>
<dbReference type="EC" id="3.1.26.4" evidence="6 14"/>
<dbReference type="PANTHER" id="PTHR10954">
    <property type="entry name" value="RIBONUCLEASE H2 SUBUNIT A"/>
    <property type="match status" value="1"/>
</dbReference>
<dbReference type="GO" id="GO:0032299">
    <property type="term" value="C:ribonuclease H2 complex"/>
    <property type="evidence" value="ECO:0007669"/>
    <property type="project" value="TreeGrafter"/>
</dbReference>
<dbReference type="InterPro" id="IPR012337">
    <property type="entry name" value="RNaseH-like_sf"/>
</dbReference>
<dbReference type="GO" id="GO:0043137">
    <property type="term" value="P:DNA replication, removal of RNA primer"/>
    <property type="evidence" value="ECO:0007669"/>
    <property type="project" value="TreeGrafter"/>
</dbReference>
<keyword evidence="8 14" id="KW-0963">Cytoplasm</keyword>
<feature type="binding site" evidence="14 15">
    <location>
        <position position="29"/>
    </location>
    <ligand>
        <name>a divalent metal cation</name>
        <dbReference type="ChEBI" id="CHEBI:60240"/>
    </ligand>
</feature>
<dbReference type="InterPro" id="IPR001352">
    <property type="entry name" value="RNase_HII/HIII"/>
</dbReference>
<evidence type="ECO:0000256" key="16">
    <source>
        <dbReference type="RuleBase" id="RU003515"/>
    </source>
</evidence>
<evidence type="ECO:0000256" key="4">
    <source>
        <dbReference type="ARBA" id="ARBA00004496"/>
    </source>
</evidence>
<sequence length="217" mass="24215">MRSKSPAKPLTAKRPSFNLEQSGVICGCDEAGRGPLAGPVTAACVFIPHEKRSYKIWEKVRDSKLLSPKERENIFDDLREKSCFGIASASVEEIDEINILQAAILAMKRATENMCQNFDICPDLALIDGNYKPQQFPYPTQPVIKGDMLSVSIAAASILAKVTRDRIMKELHDTHPHYGWLSNAGYATPVHLHALRQYGPCAHHRRKFSKVKELLCA</sequence>
<dbReference type="InterPro" id="IPR036397">
    <property type="entry name" value="RNaseH_sf"/>
</dbReference>
<proteinExistence type="inferred from homology"/>
<comment type="catalytic activity">
    <reaction evidence="1 14 15 16">
        <text>Endonucleolytic cleavage to 5'-phosphomonoester.</text>
        <dbReference type="EC" id="3.1.26.4"/>
    </reaction>
</comment>
<evidence type="ECO:0000256" key="15">
    <source>
        <dbReference type="PROSITE-ProRule" id="PRU01319"/>
    </source>
</evidence>
<dbReference type="NCBIfam" id="NF000595">
    <property type="entry name" value="PRK00015.1-3"/>
    <property type="match status" value="1"/>
</dbReference>
<evidence type="ECO:0000313" key="19">
    <source>
        <dbReference type="Proteomes" id="UP000249739"/>
    </source>
</evidence>
<dbReference type="InterPro" id="IPR024567">
    <property type="entry name" value="RNase_HII/HIII_dom"/>
</dbReference>
<evidence type="ECO:0000313" key="18">
    <source>
        <dbReference type="EMBL" id="PZP55688.1"/>
    </source>
</evidence>